<dbReference type="GO" id="GO:0004180">
    <property type="term" value="F:carboxypeptidase activity"/>
    <property type="evidence" value="ECO:0007669"/>
    <property type="project" value="UniProtKB-KW"/>
</dbReference>
<feature type="transmembrane region" description="Helical" evidence="1">
    <location>
        <begin position="177"/>
        <end position="197"/>
    </location>
</feature>
<protein>
    <submittedName>
        <fullName evidence="2">D-alanyl-D-alanine carboxypeptidase / D-alanyl-D-alanine-endopeptidase (Penicillin-binding protein 4)/fluoroquinolone transport system permease protein</fullName>
    </submittedName>
</protein>
<name>A0A1G9XFW3_9FIRM</name>
<feature type="transmembrane region" description="Helical" evidence="1">
    <location>
        <begin position="203"/>
        <end position="229"/>
    </location>
</feature>
<dbReference type="RefSeq" id="WP_092638789.1">
    <property type="nucleotide sequence ID" value="NZ_FNID01000008.1"/>
</dbReference>
<reference evidence="2 3" key="1">
    <citation type="submission" date="2016-10" db="EMBL/GenBank/DDBJ databases">
        <authorList>
            <person name="de Groot N.N."/>
        </authorList>
    </citation>
    <scope>NUCLEOTIDE SEQUENCE [LARGE SCALE GENOMIC DNA]</scope>
    <source>
        <strain evidence="2 3">CGMCC 1.5012</strain>
    </source>
</reference>
<evidence type="ECO:0000313" key="2">
    <source>
        <dbReference type="EMBL" id="SDM95722.1"/>
    </source>
</evidence>
<feature type="transmembrane region" description="Helical" evidence="1">
    <location>
        <begin position="20"/>
        <end position="43"/>
    </location>
</feature>
<keyword evidence="1" id="KW-0472">Membrane</keyword>
<dbReference type="STRING" id="258515.SAMN05192585_10866"/>
<dbReference type="OrthoDB" id="1551065at2"/>
<keyword evidence="2" id="KW-0378">Hydrolase</keyword>
<feature type="transmembrane region" description="Helical" evidence="1">
    <location>
        <begin position="136"/>
        <end position="156"/>
    </location>
</feature>
<dbReference type="EMBL" id="FNID01000008">
    <property type="protein sequence ID" value="SDM95722.1"/>
    <property type="molecule type" value="Genomic_DNA"/>
</dbReference>
<keyword evidence="1" id="KW-0812">Transmembrane</keyword>
<feature type="transmembrane region" description="Helical" evidence="1">
    <location>
        <begin position="101"/>
        <end position="124"/>
    </location>
</feature>
<keyword evidence="2" id="KW-0121">Carboxypeptidase</keyword>
<feature type="transmembrane region" description="Helical" evidence="1">
    <location>
        <begin position="55"/>
        <end position="80"/>
    </location>
</feature>
<keyword evidence="2" id="KW-0645">Protease</keyword>
<dbReference type="AlphaFoldDB" id="A0A1G9XFW3"/>
<proteinExistence type="predicted"/>
<dbReference type="Proteomes" id="UP000199182">
    <property type="component" value="Unassembled WGS sequence"/>
</dbReference>
<keyword evidence="3" id="KW-1185">Reference proteome</keyword>
<evidence type="ECO:0000256" key="1">
    <source>
        <dbReference type="SAM" id="Phobius"/>
    </source>
</evidence>
<gene>
    <name evidence="2" type="ORF">SAMN05192585_10866</name>
</gene>
<evidence type="ECO:0000313" key="3">
    <source>
        <dbReference type="Proteomes" id="UP000199182"/>
    </source>
</evidence>
<organism evidence="2 3">
    <name type="scientific">Acetanaerobacterium elongatum</name>
    <dbReference type="NCBI Taxonomy" id="258515"/>
    <lineage>
        <taxon>Bacteria</taxon>
        <taxon>Bacillati</taxon>
        <taxon>Bacillota</taxon>
        <taxon>Clostridia</taxon>
        <taxon>Eubacteriales</taxon>
        <taxon>Oscillospiraceae</taxon>
        <taxon>Acetanaerobacterium</taxon>
    </lineage>
</organism>
<accession>A0A1G9XFW3</accession>
<keyword evidence="1" id="KW-1133">Transmembrane helix</keyword>
<sequence length="233" mass="25101">MNGHALVSDCKKLLREPLMLLFMAVPFLAIAAVKALAVFGFPLLLRCTGFDITPYLGYIEGFMVLLSPGMLGAVTAFMMIDERDDGIYTLMSVTPLGFRGYIANRLIMPFVLSMAYTLVSHLLLNLVTVHPLSLTVVLAVSGMQGISTALILFTIADDKVKGLTLAKLLDSLMITSAGDLLGIPWVSVVCGALPFYWTTKLMLAPPAAGVIIVSLGVNAIWVLIALVLAEKRR</sequence>